<proteinExistence type="predicted"/>
<accession>A0A506U4J3</accession>
<name>A0A506U4J3_9HYPH</name>
<feature type="chain" id="PRO_5021480825" evidence="1">
    <location>
        <begin position="23"/>
        <end position="60"/>
    </location>
</feature>
<evidence type="ECO:0000313" key="2">
    <source>
        <dbReference type="EMBL" id="TPW27964.1"/>
    </source>
</evidence>
<comment type="caution">
    <text evidence="2">The sequence shown here is derived from an EMBL/GenBank/DDBJ whole genome shotgun (WGS) entry which is preliminary data.</text>
</comment>
<evidence type="ECO:0000256" key="1">
    <source>
        <dbReference type="SAM" id="SignalP"/>
    </source>
</evidence>
<dbReference type="PROSITE" id="PS51257">
    <property type="entry name" value="PROKAR_LIPOPROTEIN"/>
    <property type="match status" value="1"/>
</dbReference>
<sequence length="60" mass="6370">MTRKTLALGLAFAMFTATGAMACDWHNTTAKMSTPVKKEMAAVLAPASAPVDLWLVPYLG</sequence>
<dbReference type="EMBL" id="VHLH01000018">
    <property type="protein sequence ID" value="TPW27964.1"/>
    <property type="molecule type" value="Genomic_DNA"/>
</dbReference>
<gene>
    <name evidence="2" type="ORF">FJU11_10500</name>
</gene>
<evidence type="ECO:0000313" key="3">
    <source>
        <dbReference type="Proteomes" id="UP000320314"/>
    </source>
</evidence>
<reference evidence="2 3" key="1">
    <citation type="submission" date="2019-06" db="EMBL/GenBank/DDBJ databases">
        <authorList>
            <person name="Li M."/>
        </authorList>
    </citation>
    <scope>NUCLEOTIDE SEQUENCE [LARGE SCALE GENOMIC DNA]</scope>
    <source>
        <strain evidence="2 3">BGMRC6574</strain>
    </source>
</reference>
<keyword evidence="3" id="KW-1185">Reference proteome</keyword>
<protein>
    <submittedName>
        <fullName evidence="2">Uncharacterized protein</fullName>
    </submittedName>
</protein>
<dbReference type="RefSeq" id="WP_141167010.1">
    <property type="nucleotide sequence ID" value="NZ_VHLH01000018.1"/>
</dbReference>
<keyword evidence="1" id="KW-0732">Signal</keyword>
<dbReference type="Proteomes" id="UP000320314">
    <property type="component" value="Unassembled WGS sequence"/>
</dbReference>
<feature type="signal peptide" evidence="1">
    <location>
        <begin position="1"/>
        <end position="22"/>
    </location>
</feature>
<dbReference type="AlphaFoldDB" id="A0A506U4J3"/>
<organism evidence="2 3">
    <name type="scientific">Pararhizobium mangrovi</name>
    <dbReference type="NCBI Taxonomy" id="2590452"/>
    <lineage>
        <taxon>Bacteria</taxon>
        <taxon>Pseudomonadati</taxon>
        <taxon>Pseudomonadota</taxon>
        <taxon>Alphaproteobacteria</taxon>
        <taxon>Hyphomicrobiales</taxon>
        <taxon>Rhizobiaceae</taxon>
        <taxon>Rhizobium/Agrobacterium group</taxon>
        <taxon>Pararhizobium</taxon>
    </lineage>
</organism>